<evidence type="ECO:0000256" key="2">
    <source>
        <dbReference type="ARBA" id="ARBA00022723"/>
    </source>
</evidence>
<accession>A0A4S2MFS3</accession>
<feature type="domain" description="C2H2-type" evidence="10">
    <location>
        <begin position="936"/>
        <end position="963"/>
    </location>
</feature>
<keyword evidence="6" id="KW-0804">Transcription</keyword>
<feature type="compositionally biased region" description="Low complexity" evidence="9">
    <location>
        <begin position="862"/>
        <end position="876"/>
    </location>
</feature>
<keyword evidence="8" id="KW-0863">Zinc-finger</keyword>
<keyword evidence="2" id="KW-0479">Metal-binding</keyword>
<dbReference type="STRING" id="147828.A0A4S2MFS3"/>
<evidence type="ECO:0000256" key="9">
    <source>
        <dbReference type="SAM" id="MobiDB-lite"/>
    </source>
</evidence>
<feature type="region of interest" description="Disordered" evidence="9">
    <location>
        <begin position="133"/>
        <end position="213"/>
    </location>
</feature>
<dbReference type="InterPro" id="IPR036236">
    <property type="entry name" value="Znf_C2H2_sf"/>
</dbReference>
<feature type="domain" description="C2H2-type" evidence="10">
    <location>
        <begin position="964"/>
        <end position="988"/>
    </location>
</feature>
<feature type="compositionally biased region" description="Polar residues" evidence="9">
    <location>
        <begin position="99"/>
        <end position="114"/>
    </location>
</feature>
<keyword evidence="3" id="KW-0677">Repeat</keyword>
<dbReference type="Proteomes" id="UP000308267">
    <property type="component" value="Unassembled WGS sequence"/>
</dbReference>
<evidence type="ECO:0000256" key="7">
    <source>
        <dbReference type="ARBA" id="ARBA00023242"/>
    </source>
</evidence>
<reference evidence="11 12" key="1">
    <citation type="journal article" date="2019" name="BMC Genomics">
        <title>New insights from Opisthorchis felineus genome: update on genomics of the epidemiologically important liver flukes.</title>
        <authorList>
            <person name="Ershov N.I."/>
            <person name="Mordvinov V.A."/>
            <person name="Prokhortchouk E.B."/>
            <person name="Pakharukova M.Y."/>
            <person name="Gunbin K.V."/>
            <person name="Ustyantsev K."/>
            <person name="Genaev M.A."/>
            <person name="Blinov A.G."/>
            <person name="Mazur A."/>
            <person name="Boulygina E."/>
            <person name="Tsygankova S."/>
            <person name="Khrameeva E."/>
            <person name="Chekanov N."/>
            <person name="Fan G."/>
            <person name="Xiao A."/>
            <person name="Zhang H."/>
            <person name="Xu X."/>
            <person name="Yang H."/>
            <person name="Solovyev V."/>
            <person name="Lee S.M."/>
            <person name="Liu X."/>
            <person name="Afonnikov D.A."/>
            <person name="Skryabin K.G."/>
        </authorList>
    </citation>
    <scope>NUCLEOTIDE SEQUENCE [LARGE SCALE GENOMIC DNA]</scope>
    <source>
        <strain evidence="11">AK-0245</strain>
        <tissue evidence="11">Whole organism</tissue>
    </source>
</reference>
<comment type="caution">
    <text evidence="11">The sequence shown here is derived from an EMBL/GenBank/DDBJ whole genome shotgun (WGS) entry which is preliminary data.</text>
</comment>
<dbReference type="GO" id="GO:0005654">
    <property type="term" value="C:nucleoplasm"/>
    <property type="evidence" value="ECO:0007669"/>
    <property type="project" value="TreeGrafter"/>
</dbReference>
<feature type="compositionally biased region" description="Basic and acidic residues" evidence="9">
    <location>
        <begin position="183"/>
        <end position="192"/>
    </location>
</feature>
<dbReference type="SMART" id="SM00355">
    <property type="entry name" value="ZnF_C2H2"/>
    <property type="match status" value="2"/>
</dbReference>
<feature type="compositionally biased region" description="Polar residues" evidence="9">
    <location>
        <begin position="1144"/>
        <end position="1164"/>
    </location>
</feature>
<dbReference type="Gene3D" id="3.30.160.60">
    <property type="entry name" value="Classic Zinc Finger"/>
    <property type="match status" value="2"/>
</dbReference>
<evidence type="ECO:0000313" key="11">
    <source>
        <dbReference type="EMBL" id="TGZ75616.1"/>
    </source>
</evidence>
<evidence type="ECO:0000313" key="12">
    <source>
        <dbReference type="Proteomes" id="UP000308267"/>
    </source>
</evidence>
<evidence type="ECO:0000256" key="4">
    <source>
        <dbReference type="ARBA" id="ARBA00022833"/>
    </source>
</evidence>
<evidence type="ECO:0000259" key="10">
    <source>
        <dbReference type="PROSITE" id="PS50157"/>
    </source>
</evidence>
<name>A0A4S2MFS3_OPIFE</name>
<dbReference type="PANTHER" id="PTHR24399:SF23">
    <property type="entry name" value="C2H2-TYPE DOMAIN-CONTAINING PROTEIN"/>
    <property type="match status" value="1"/>
</dbReference>
<sequence length="1179" mass="123696">MTVFIHKHTNADTCSSQEDNGLIETLTNVFKEKFPYSKRLTVAGILSYTTDDGSEKFLKIDFSSSVPPSLAMDSVHLSSSTDPTETMPVVSPESDKHSSSTANCLSDYSTTGSVSPPLLPPLVICPPKGLRTLAPESPLMDDENPNDPAGRLQEDSSEHCRRDRRKLRRPKRQIVNTVVVGTKQDEDLEHGLEASPSNKKGKYADSDSGINSDFSEVKELGQNVAQSVMMYEGAASPPPSLVSHTEAEKPVADTAPVCSSSSPIQPPFSQSKLTINGKSISISELGDFCNLLPVNALLGRPTVATKEGIGGAEKSTASGAHSVMLTNSNATSHTGTNTLLTGNNSLATQISGQSVLLNPNLAAALAAALSGGTNNSQVTAAFENNHPSCISNINTPSIALTGPSGEILGTIPIASATNAQAAIAHPNTIAPQTANFNSGVNSTAVSLPTNQGLNSSSLMNTLNWLKYATAPTDSNQQMISPTLVTNPAGGSTTSLFQSLTQQSQTAQSFPATSVSKPQPMASISIGPTLALIGTLGLNQSSLSAGTLTSHSTDTTCSVTPAAAVSYSTPHPGNYGSSSTNNAALVAAAILRGLSNVKHPQCDAVETCNSDSNAITSQGSLTLITNNLCSAASSRPGIISADVPLGSIANLFSPKGLTGNLSTGTTTLTPEQSNSLIATMLNRGSISVGNVNSATSRGSIMFSYPRGSGEMNVVLAPASSHSFNSPMTSVATLPAGLSLQNLSTAQSSALTLGSPVLLHTSATTSSTLQTTTVVSATSAAPSVVSSVQRDGGVPVEKCIPISQSSGDVRHQSNVTDPTTSAIDRILQTIKGCMNNSTSGARNADTKLKIQPKKNESNNTNIKSESASDQASSLSSESRTLSVKLTPITFCINKSAEGTATDLESAKQPEDSSKRQLLSNGRLCTGASTTDGMITKVYRCRYCGKTFNRKFCRERHERLHTGVKPYNCEICDEKFIRLEDKKRHVRSLQHYLTGRAAYMNSDIPLLPRDEIRDQNTDCSNCLPMLGRTLQTEAQEGIDEAFNELEAQTGLDTSESTSNDHGSECGSFDVEESPEKNEYGLPGSYNHTGLEYASEVPDMKSSLTKVDETLHEEGLDNSPAANVLSGVVLSVTKPTNRCRVVLRETQSEINSANSPSQDSSTKTTTAGVHNGESLCSPKVGSS</sequence>
<feature type="region of interest" description="Disordered" evidence="9">
    <location>
        <begin position="832"/>
        <end position="876"/>
    </location>
</feature>
<feature type="compositionally biased region" description="Basic and acidic residues" evidence="9">
    <location>
        <begin position="842"/>
        <end position="854"/>
    </location>
</feature>
<dbReference type="GO" id="GO:0008270">
    <property type="term" value="F:zinc ion binding"/>
    <property type="evidence" value="ECO:0007669"/>
    <property type="project" value="UniProtKB-KW"/>
</dbReference>
<feature type="region of interest" description="Disordered" evidence="9">
    <location>
        <begin position="1047"/>
        <end position="1086"/>
    </location>
</feature>
<keyword evidence="12" id="KW-1185">Reference proteome</keyword>
<dbReference type="PROSITE" id="PS00028">
    <property type="entry name" value="ZINC_FINGER_C2H2_1"/>
    <property type="match status" value="2"/>
</dbReference>
<dbReference type="EMBL" id="SJOL01000471">
    <property type="protein sequence ID" value="TGZ75616.1"/>
    <property type="molecule type" value="Genomic_DNA"/>
</dbReference>
<dbReference type="PROSITE" id="PS50157">
    <property type="entry name" value="ZINC_FINGER_C2H2_2"/>
    <property type="match status" value="2"/>
</dbReference>
<proteinExistence type="predicted"/>
<feature type="region of interest" description="Disordered" evidence="9">
    <location>
        <begin position="1141"/>
        <end position="1179"/>
    </location>
</feature>
<keyword evidence="5" id="KW-0805">Transcription regulation</keyword>
<feature type="compositionally biased region" description="Polar residues" evidence="9">
    <location>
        <begin position="1047"/>
        <end position="1057"/>
    </location>
</feature>
<dbReference type="PANTHER" id="PTHR24399">
    <property type="entry name" value="ZINC FINGER AND BTB DOMAIN-CONTAINING"/>
    <property type="match status" value="1"/>
</dbReference>
<organism evidence="11 12">
    <name type="scientific">Opisthorchis felineus</name>
    <dbReference type="NCBI Taxonomy" id="147828"/>
    <lineage>
        <taxon>Eukaryota</taxon>
        <taxon>Metazoa</taxon>
        <taxon>Spiralia</taxon>
        <taxon>Lophotrochozoa</taxon>
        <taxon>Platyhelminthes</taxon>
        <taxon>Trematoda</taxon>
        <taxon>Digenea</taxon>
        <taxon>Opisthorchiida</taxon>
        <taxon>Opisthorchiata</taxon>
        <taxon>Opisthorchiidae</taxon>
        <taxon>Opisthorchis</taxon>
    </lineage>
</organism>
<dbReference type="GO" id="GO:0001227">
    <property type="term" value="F:DNA-binding transcription repressor activity, RNA polymerase II-specific"/>
    <property type="evidence" value="ECO:0007669"/>
    <property type="project" value="TreeGrafter"/>
</dbReference>
<dbReference type="SUPFAM" id="SSF57667">
    <property type="entry name" value="beta-beta-alpha zinc fingers"/>
    <property type="match status" value="1"/>
</dbReference>
<comment type="subcellular location">
    <subcellularLocation>
        <location evidence="1">Nucleus</location>
    </subcellularLocation>
</comment>
<protein>
    <recommendedName>
        <fullName evidence="10">C2H2-type domain-containing protein</fullName>
    </recommendedName>
</protein>
<feature type="compositionally biased region" description="Basic and acidic residues" evidence="9">
    <location>
        <begin position="152"/>
        <end position="161"/>
    </location>
</feature>
<evidence type="ECO:0000256" key="3">
    <source>
        <dbReference type="ARBA" id="ARBA00022737"/>
    </source>
</evidence>
<gene>
    <name evidence="11" type="ORF">CRM22_000258</name>
</gene>
<evidence type="ECO:0000256" key="8">
    <source>
        <dbReference type="PROSITE-ProRule" id="PRU00042"/>
    </source>
</evidence>
<dbReference type="OrthoDB" id="9439903at2759"/>
<feature type="region of interest" description="Disordered" evidence="9">
    <location>
        <begin position="73"/>
        <end position="117"/>
    </location>
</feature>
<evidence type="ECO:0000256" key="5">
    <source>
        <dbReference type="ARBA" id="ARBA00023015"/>
    </source>
</evidence>
<dbReference type="GO" id="GO:0000978">
    <property type="term" value="F:RNA polymerase II cis-regulatory region sequence-specific DNA binding"/>
    <property type="evidence" value="ECO:0007669"/>
    <property type="project" value="TreeGrafter"/>
</dbReference>
<dbReference type="AlphaFoldDB" id="A0A4S2MFS3"/>
<feature type="compositionally biased region" description="Basic residues" evidence="9">
    <location>
        <begin position="162"/>
        <end position="172"/>
    </location>
</feature>
<dbReference type="InterPro" id="IPR013087">
    <property type="entry name" value="Znf_C2H2_type"/>
</dbReference>
<keyword evidence="7" id="KW-0539">Nucleus</keyword>
<keyword evidence="4" id="KW-0862">Zinc</keyword>
<evidence type="ECO:0000256" key="6">
    <source>
        <dbReference type="ARBA" id="ARBA00023163"/>
    </source>
</evidence>
<evidence type="ECO:0000256" key="1">
    <source>
        <dbReference type="ARBA" id="ARBA00004123"/>
    </source>
</evidence>